<dbReference type="Proteomes" id="UP000219111">
    <property type="component" value="Unassembled WGS sequence"/>
</dbReference>
<dbReference type="AlphaFoldDB" id="A0A285RQM1"/>
<accession>A0A285RQM1</accession>
<keyword evidence="4" id="KW-1185">Reference proteome</keyword>
<feature type="coiled-coil region" evidence="1">
    <location>
        <begin position="71"/>
        <end position="108"/>
    </location>
</feature>
<gene>
    <name evidence="3" type="ORF">SAMN05877831_101575</name>
</gene>
<reference evidence="4" key="1">
    <citation type="submission" date="2017-08" db="EMBL/GenBank/DDBJ databases">
        <authorList>
            <person name="Varghese N."/>
            <person name="Submissions S."/>
        </authorList>
    </citation>
    <scope>NUCLEOTIDE SEQUENCE [LARGE SCALE GENOMIC DNA]</scope>
    <source>
        <strain evidence="4">JA276</strain>
    </source>
</reference>
<dbReference type="RefSeq" id="WP_097068564.1">
    <property type="nucleotide sequence ID" value="NZ_OBMT01000001.1"/>
</dbReference>
<dbReference type="OrthoDB" id="7870250at2"/>
<name>A0A285RQM1_9RHOB</name>
<protein>
    <submittedName>
        <fullName evidence="3">Uncharacterized protein</fullName>
    </submittedName>
</protein>
<evidence type="ECO:0000313" key="3">
    <source>
        <dbReference type="EMBL" id="SOB94682.1"/>
    </source>
</evidence>
<evidence type="ECO:0000256" key="1">
    <source>
        <dbReference type="SAM" id="Coils"/>
    </source>
</evidence>
<proteinExistence type="predicted"/>
<dbReference type="EMBL" id="OBMT01000001">
    <property type="protein sequence ID" value="SOB94682.1"/>
    <property type="molecule type" value="Genomic_DNA"/>
</dbReference>
<organism evidence="3 4">
    <name type="scientific">Rhodobacter maris</name>
    <dbReference type="NCBI Taxonomy" id="446682"/>
    <lineage>
        <taxon>Bacteria</taxon>
        <taxon>Pseudomonadati</taxon>
        <taxon>Pseudomonadota</taxon>
        <taxon>Alphaproteobacteria</taxon>
        <taxon>Rhodobacterales</taxon>
        <taxon>Rhodobacter group</taxon>
        <taxon>Rhodobacter</taxon>
    </lineage>
</organism>
<evidence type="ECO:0000256" key="2">
    <source>
        <dbReference type="SAM" id="Phobius"/>
    </source>
</evidence>
<evidence type="ECO:0000313" key="4">
    <source>
        <dbReference type="Proteomes" id="UP000219111"/>
    </source>
</evidence>
<feature type="transmembrane region" description="Helical" evidence="2">
    <location>
        <begin position="6"/>
        <end position="28"/>
    </location>
</feature>
<keyword evidence="1" id="KW-0175">Coiled coil</keyword>
<keyword evidence="2" id="KW-0812">Transmembrane</keyword>
<sequence length="111" mass="12610">MNRTEFVIATAIILFLAFCLGWFASWLIHRLTRVSAADMGELEQMAQALHEAEELRDQAIAYANGREAELVNQLNQSEAELRAAMDGLRDARHEAEELRAYIERMQASRSS</sequence>
<keyword evidence="2" id="KW-0472">Membrane</keyword>
<keyword evidence="2" id="KW-1133">Transmembrane helix</keyword>